<evidence type="ECO:0000256" key="2">
    <source>
        <dbReference type="ARBA" id="ARBA00023445"/>
    </source>
</evidence>
<dbReference type="Gene3D" id="3.40.50.720">
    <property type="entry name" value="NAD(P)-binding Rossmann-like Domain"/>
    <property type="match status" value="1"/>
</dbReference>
<evidence type="ECO:0000259" key="3">
    <source>
        <dbReference type="Pfam" id="PF01370"/>
    </source>
</evidence>
<dbReference type="PANTHER" id="PTHR10366:SF579">
    <property type="entry name" value="3-BETA HYDROXYSTEROID DEHYDROGENASE_ISOMERASE FAMILY PROTEIN (AFU_ORTHOLOGUE AFUA_3G02250)"/>
    <property type="match status" value="1"/>
</dbReference>
<evidence type="ECO:0000256" key="1">
    <source>
        <dbReference type="ARBA" id="ARBA00023002"/>
    </source>
</evidence>
<dbReference type="GO" id="GO:0016616">
    <property type="term" value="F:oxidoreductase activity, acting on the CH-OH group of donors, NAD or NADP as acceptor"/>
    <property type="evidence" value="ECO:0007669"/>
    <property type="project" value="TreeGrafter"/>
</dbReference>
<dbReference type="AlphaFoldDB" id="A0AAI8VHH0"/>
<keyword evidence="1" id="KW-0560">Oxidoreductase</keyword>
<comment type="caution">
    <text evidence="4">The sequence shown here is derived from an EMBL/GenBank/DDBJ whole genome shotgun (WGS) entry which is preliminary data.</text>
</comment>
<dbReference type="SUPFAM" id="SSF51735">
    <property type="entry name" value="NAD(P)-binding Rossmann-fold domains"/>
    <property type="match status" value="1"/>
</dbReference>
<keyword evidence="5" id="KW-1185">Reference proteome</keyword>
<dbReference type="InterPro" id="IPR050425">
    <property type="entry name" value="NAD(P)_dehydrat-like"/>
</dbReference>
<dbReference type="PANTHER" id="PTHR10366">
    <property type="entry name" value="NAD DEPENDENT EPIMERASE/DEHYDRATASE"/>
    <property type="match status" value="1"/>
</dbReference>
<dbReference type="EMBL" id="CAUWAG010000010">
    <property type="protein sequence ID" value="CAJ2507868.1"/>
    <property type="molecule type" value="Genomic_DNA"/>
</dbReference>
<feature type="domain" description="NAD-dependent epimerase/dehydratase" evidence="3">
    <location>
        <begin position="12"/>
        <end position="218"/>
    </location>
</feature>
<dbReference type="InterPro" id="IPR036291">
    <property type="entry name" value="NAD(P)-bd_dom_sf"/>
</dbReference>
<protein>
    <submittedName>
        <fullName evidence="4">Uu.00g090540.m01.CDS01</fullName>
    </submittedName>
</protein>
<dbReference type="InterPro" id="IPR001509">
    <property type="entry name" value="Epimerase_deHydtase"/>
</dbReference>
<accession>A0AAI8VHH0</accession>
<proteinExistence type="inferred from homology"/>
<gene>
    <name evidence="4" type="ORF">KHLLAP_LOCUS8336</name>
</gene>
<organism evidence="4 5">
    <name type="scientific">Anthostomella pinea</name>
    <dbReference type="NCBI Taxonomy" id="933095"/>
    <lineage>
        <taxon>Eukaryota</taxon>
        <taxon>Fungi</taxon>
        <taxon>Dikarya</taxon>
        <taxon>Ascomycota</taxon>
        <taxon>Pezizomycotina</taxon>
        <taxon>Sordariomycetes</taxon>
        <taxon>Xylariomycetidae</taxon>
        <taxon>Xylariales</taxon>
        <taxon>Xylariaceae</taxon>
        <taxon>Anthostomella</taxon>
    </lineage>
</organism>
<dbReference type="Pfam" id="PF01370">
    <property type="entry name" value="Epimerase"/>
    <property type="match status" value="1"/>
</dbReference>
<evidence type="ECO:0000313" key="4">
    <source>
        <dbReference type="EMBL" id="CAJ2507868.1"/>
    </source>
</evidence>
<reference evidence="4" key="1">
    <citation type="submission" date="2023-10" db="EMBL/GenBank/DDBJ databases">
        <authorList>
            <person name="Hackl T."/>
        </authorList>
    </citation>
    <scope>NUCLEOTIDE SEQUENCE</scope>
</reference>
<name>A0AAI8VHH0_9PEZI</name>
<dbReference type="Proteomes" id="UP001295740">
    <property type="component" value="Unassembled WGS sequence"/>
</dbReference>
<comment type="similarity">
    <text evidence="2">Belongs to the NAD(P)-dependent epimerase/dehydratase family. Dihydroflavonol-4-reductase subfamily.</text>
</comment>
<evidence type="ECO:0000313" key="5">
    <source>
        <dbReference type="Proteomes" id="UP001295740"/>
    </source>
</evidence>
<sequence length="354" mass="37795">MPSLDPTAPGRVLVTGGNGFIGAHVIAHLLRSTPHHIIATVRTSEKATALLQTHGGANNPRLTTAVVPDITQPTAYDAAARGCDAIVHLASPFGYAYTDYESQLLQPSIAGTRAILNAANRTPSVRRVVYCSSFASVYDAADVAPSRTYTEADWSPLTYEDGKTAVATPVAYRASKVLSEREAWRLCKEQAQGGRWDLVALCPGMVFGPLVEGTLGSVTALNTSNSMVWGLLDKAEVPPTRATLWTSVVALAEAHVSALGAPEAGNERFLLLSGDYDNQELVDTIRGSTALDQTVKDRVPVGNPGERPKVETYKADGSKAAKYLKFSTPSLEETVEGLLKQVLGVEQEEKMKST</sequence>